<dbReference type="InterPro" id="IPR013783">
    <property type="entry name" value="Ig-like_fold"/>
</dbReference>
<feature type="domain" description="Bacterial Ig" evidence="4">
    <location>
        <begin position="61"/>
        <end position="136"/>
    </location>
</feature>
<dbReference type="SUPFAM" id="SSF52058">
    <property type="entry name" value="L domain-like"/>
    <property type="match status" value="1"/>
</dbReference>
<organism evidence="5 6">
    <name type="scientific">Listeria booriae</name>
    <dbReference type="NCBI Taxonomy" id="1552123"/>
    <lineage>
        <taxon>Bacteria</taxon>
        <taxon>Bacillati</taxon>
        <taxon>Bacillota</taxon>
        <taxon>Bacilli</taxon>
        <taxon>Bacillales</taxon>
        <taxon>Listeriaceae</taxon>
        <taxon>Listeria</taxon>
    </lineage>
</organism>
<gene>
    <name evidence="5" type="ORF">HCA52_15210</name>
</gene>
<dbReference type="PANTHER" id="PTHR47566">
    <property type="match status" value="1"/>
</dbReference>
<feature type="domain" description="Bacterial Ig" evidence="4">
    <location>
        <begin position="759"/>
        <end position="840"/>
    </location>
</feature>
<reference evidence="5 6" key="1">
    <citation type="submission" date="2020-03" db="EMBL/GenBank/DDBJ databases">
        <title>Soil Listeria distribution.</title>
        <authorList>
            <person name="Liao J."/>
            <person name="Wiedmann M."/>
        </authorList>
    </citation>
    <scope>NUCLEOTIDE SEQUENCE [LARGE SCALE GENOMIC DNA]</scope>
    <source>
        <strain evidence="5 6">FSL L7-0978</strain>
    </source>
</reference>
<dbReference type="InterPro" id="IPR046746">
    <property type="entry name" value="Big_15"/>
</dbReference>
<dbReference type="InterPro" id="IPR032675">
    <property type="entry name" value="LRR_dom_sf"/>
</dbReference>
<feature type="domain" description="Pesticidal crystal protein Cry22Aa Ig-like" evidence="3">
    <location>
        <begin position="604"/>
        <end position="666"/>
    </location>
</feature>
<name>A0A7X0Y0M2_9LIST</name>
<comment type="caution">
    <text evidence="5">The sequence shown here is derived from an EMBL/GenBank/DDBJ whole genome shotgun (WGS) entry which is preliminary data.</text>
</comment>
<dbReference type="AlphaFoldDB" id="A0A7X0Y0M2"/>
<dbReference type="PANTHER" id="PTHR47566:SF1">
    <property type="entry name" value="PROTEIN NUD1"/>
    <property type="match status" value="1"/>
</dbReference>
<proteinExistence type="predicted"/>
<protein>
    <submittedName>
        <fullName evidence="5">DUF5011 domain-containing protein</fullName>
    </submittedName>
</protein>
<dbReference type="Proteomes" id="UP000539064">
    <property type="component" value="Unassembled WGS sequence"/>
</dbReference>
<evidence type="ECO:0000256" key="1">
    <source>
        <dbReference type="ARBA" id="ARBA00022614"/>
    </source>
</evidence>
<feature type="domain" description="Bacterial Ig" evidence="4">
    <location>
        <begin position="1016"/>
        <end position="1097"/>
    </location>
</feature>
<dbReference type="Pfam" id="PF16403">
    <property type="entry name" value="Bact_surface_Ig-like"/>
    <property type="match status" value="1"/>
</dbReference>
<dbReference type="InterPro" id="IPR052574">
    <property type="entry name" value="CDIRP"/>
</dbReference>
<dbReference type="Gene3D" id="2.60.40.10">
    <property type="entry name" value="Immunoglobulins"/>
    <property type="match status" value="1"/>
</dbReference>
<dbReference type="EMBL" id="JAARVG010000017">
    <property type="protein sequence ID" value="MBC1794782.1"/>
    <property type="molecule type" value="Genomic_DNA"/>
</dbReference>
<evidence type="ECO:0000259" key="4">
    <source>
        <dbReference type="Pfam" id="PF20622"/>
    </source>
</evidence>
<dbReference type="GO" id="GO:0035591">
    <property type="term" value="F:signaling adaptor activity"/>
    <property type="evidence" value="ECO:0007669"/>
    <property type="project" value="TreeGrafter"/>
</dbReference>
<dbReference type="InterPro" id="IPR032179">
    <property type="entry name" value="Cry22Aa_Ig-like"/>
</dbReference>
<feature type="domain" description="Bacterial Ig" evidence="4">
    <location>
        <begin position="932"/>
        <end position="1012"/>
    </location>
</feature>
<feature type="domain" description="Bacterial Ig" evidence="4">
    <location>
        <begin position="676"/>
        <end position="753"/>
    </location>
</feature>
<keyword evidence="2" id="KW-0677">Repeat</keyword>
<dbReference type="RefSeq" id="WP_185492084.1">
    <property type="nucleotide sequence ID" value="NZ_JAARVC010000007.1"/>
</dbReference>
<dbReference type="Pfam" id="PF20622">
    <property type="entry name" value="Big_15"/>
    <property type="match status" value="6"/>
</dbReference>
<evidence type="ECO:0000259" key="3">
    <source>
        <dbReference type="Pfam" id="PF16403"/>
    </source>
</evidence>
<evidence type="ECO:0000313" key="6">
    <source>
        <dbReference type="Proteomes" id="UP000539064"/>
    </source>
</evidence>
<feature type="domain" description="Bacterial Ig" evidence="4">
    <location>
        <begin position="844"/>
        <end position="925"/>
    </location>
</feature>
<accession>A0A7X0Y0M2</accession>
<evidence type="ECO:0000256" key="2">
    <source>
        <dbReference type="ARBA" id="ARBA00022737"/>
    </source>
</evidence>
<sequence>MYKKNGRIIVSLFIFTLLLLLILGRNILADTHDKNYAVAAENESATLFENASVNSHFIHIYPFKISTTQSIQGVVDSHVNQVAIEINGVEAETRVWPKNGIFSYYAKKIINDASDEVYMKAYNRYGILLDRKKVVLQVAEGKLNVHNNIWNYNTGGALLVEKEGDVTSFQIKVNGEFKNQYGNLYFNKRPMRNYFFRGILMEMKSNGTWSGKGKDIKVELVGYDDNLKVITSTPITIVGDGESAWEKGSTVKQMLTTTENANLENFTYTPKQVSGDIPVTTLNFPDEKFRNYILNQITFGKTTLTQETIDKITELNIPKLGLENLKGIEYFTNLQSINCSYNNINALDFSSNPDLTFINCSNNNLSKLNLKSNQRLSQLNCYNNNLSNLDISKNEELVYLYCYNNKLTELDMTRNSKLVEVSCQENFLKNLNVYQNIALEKLWIFDNNISSINIQHNVNLTEFYCKNNNLSELDITKNKSLQYITFYGNSIPRIDIGSNTVLSEIACSPQYLNAATKKIAANQWEVDVRSISNTKVVQMLDANWKFNQNTGLATYTGTNPPQSVLIRYNIRQKGVNGATADFPMMSVVNLTNKDSENGKPIITANDQILEIGDIFDPLAGVSATDAEDGNLISKVIVTSNVDTTKAGNYSVTYTVSDKDNNVTEKIISVRVDSSGLTTNAFTIGSDNYVTGTFRGDVAKVTLEINGTLLPRISVTNNSIQYYANGKIKSVSDNVYIVSYNAAGEELKKSKVIVIRQPTGKLMTNPFYFGTDNYVTGSYQGADIIKVELCVNGVTQQRINVTNGAIKYYAKNVIIKSTDVVTLVGYNVDGLVVDTKIVPITQLEGNLQATPFLLHTDNYIKGTYTGDIARISLVTNGVKNSTIPVSSNGTFQYYAKTLLKNMTDTVILIGYDLAGNEISRIPVQINTTATTKGTITPNVFKIGTDAYVDGTYTGDISRLELEINGIKQTRIPASGNTIHYYAKSLITSISDLVKIHAYDATGKLLDSKHVTITSATGTVKVTSVKAQDTYLHGVATGDITKIILNINGTSTISPAIVQTDTTFKYYIKNLGLKISDNVRIIGLDNKGVEVDSTKVLITE</sequence>
<keyword evidence="1" id="KW-0433">Leucine-rich repeat</keyword>
<dbReference type="Gene3D" id="3.80.10.10">
    <property type="entry name" value="Ribonuclease Inhibitor"/>
    <property type="match status" value="1"/>
</dbReference>
<evidence type="ECO:0000313" key="5">
    <source>
        <dbReference type="EMBL" id="MBC1794782.1"/>
    </source>
</evidence>